<dbReference type="Pfam" id="PF22691">
    <property type="entry name" value="Thiolase_C_1"/>
    <property type="match status" value="1"/>
</dbReference>
<dbReference type="InterPro" id="IPR055140">
    <property type="entry name" value="Thiolase_C_2"/>
</dbReference>
<accession>A0A137ZXU3</accession>
<reference evidence="3 6" key="3">
    <citation type="submission" date="2016-02" db="EMBL/GenBank/DDBJ databases">
        <authorList>
            <person name="Teng J.L."/>
            <person name="Tang Y."/>
            <person name="Huang Y."/>
            <person name="Guo F."/>
            <person name="Wei W."/>
            <person name="Chen J.H."/>
            <person name="Wong S.Y."/>
            <person name="Lau S.K."/>
            <person name="Woo P.C."/>
        </authorList>
    </citation>
    <scope>NUCLEOTIDE SEQUENCE [LARGE SCALE GENOMIC DNA]</scope>
    <source>
        <strain evidence="3 6">JCM 13375</strain>
    </source>
</reference>
<evidence type="ECO:0000313" key="5">
    <source>
        <dbReference type="Proteomes" id="UP000070258"/>
    </source>
</evidence>
<dbReference type="EMBL" id="LSRE01000013">
    <property type="protein sequence ID" value="KXO98339.1"/>
    <property type="molecule type" value="Genomic_DNA"/>
</dbReference>
<dbReference type="RefSeq" id="WP_068573484.1">
    <property type="nucleotide sequence ID" value="NZ_LSRE01000013.1"/>
</dbReference>
<dbReference type="CDD" id="cd00829">
    <property type="entry name" value="SCP-x_thiolase"/>
    <property type="match status" value="1"/>
</dbReference>
<dbReference type="Gene3D" id="3.40.47.10">
    <property type="match status" value="1"/>
</dbReference>
<evidence type="ECO:0000259" key="2">
    <source>
        <dbReference type="Pfam" id="PF22691"/>
    </source>
</evidence>
<feature type="domain" description="Thiolase C-terminal" evidence="2">
    <location>
        <begin position="269"/>
        <end position="392"/>
    </location>
</feature>
<dbReference type="PIRSF" id="PIRSF000429">
    <property type="entry name" value="Ac-CoA_Ac_transf"/>
    <property type="match status" value="1"/>
</dbReference>
<dbReference type="PANTHER" id="PTHR42870:SF1">
    <property type="entry name" value="NON-SPECIFIC LIPID-TRANSFER PROTEIN-LIKE 2"/>
    <property type="match status" value="1"/>
</dbReference>
<dbReference type="InterPro" id="IPR020616">
    <property type="entry name" value="Thiolase_N"/>
</dbReference>
<dbReference type="InterPro" id="IPR016039">
    <property type="entry name" value="Thiolase-like"/>
</dbReference>
<protein>
    <submittedName>
        <fullName evidence="4">Thiolase</fullName>
    </submittedName>
</protein>
<dbReference type="GO" id="GO:0016747">
    <property type="term" value="F:acyltransferase activity, transferring groups other than amino-acyl groups"/>
    <property type="evidence" value="ECO:0007669"/>
    <property type="project" value="InterPro"/>
</dbReference>
<sequence>MSQDVFIIGVGMTPFGVHASETVPTLTARAVREALADAGITPAEVEAAYFGNTTQGPLEGQAMIAGQIALRGVGFERIPIFNVENACASGSSALNLAITSVRAGEASVALAVGAEKMNTGDKAKTMSVFDGAYDLSDPAALQRTLDALGGEVDTSDAGQRSIFMDIYAAMARNHMTTFGTTQEQIAAVSSKNHGHSVNNPLSHYRKAMSVEEILSARALAYPLTVPMCSPLTDGAAAAIVCTAEVAARIAGNRNVRVLASVAGTSVERETADYSKHVTRLAGERAYERAGIAPSDVDVAEVHDATAFGELAISEHLGFFEPGGGGAAAEAGETTLGGRIPINTSGGLESKGHPLAATGLGQIFELVTQLRGEAGARQVDGARIALAENGGGFSPFGTGEEAVAVVTILKAP</sequence>
<dbReference type="PANTHER" id="PTHR42870">
    <property type="entry name" value="ACETYL-COA C-ACETYLTRANSFERASE"/>
    <property type="match status" value="1"/>
</dbReference>
<dbReference type="AlphaFoldDB" id="A0A137ZXU3"/>
<feature type="domain" description="Thiolase N-terminal" evidence="1">
    <location>
        <begin position="5"/>
        <end position="242"/>
    </location>
</feature>
<proteinExistence type="predicted"/>
<dbReference type="EMBL" id="LSRF01000058">
    <property type="protein sequence ID" value="KXP02977.1"/>
    <property type="molecule type" value="Genomic_DNA"/>
</dbReference>
<organism evidence="4 5">
    <name type="scientific">Tsukamurella pseudospumae</name>
    <dbReference type="NCBI Taxonomy" id="239498"/>
    <lineage>
        <taxon>Bacteria</taxon>
        <taxon>Bacillati</taxon>
        <taxon>Actinomycetota</taxon>
        <taxon>Actinomycetes</taxon>
        <taxon>Mycobacteriales</taxon>
        <taxon>Tsukamurellaceae</taxon>
        <taxon>Tsukamurella</taxon>
    </lineage>
</organism>
<evidence type="ECO:0000313" key="3">
    <source>
        <dbReference type="EMBL" id="KXO98339.1"/>
    </source>
</evidence>
<dbReference type="InterPro" id="IPR002155">
    <property type="entry name" value="Thiolase"/>
</dbReference>
<comment type="caution">
    <text evidence="4">The sequence shown here is derived from an EMBL/GenBank/DDBJ whole genome shotgun (WGS) entry which is preliminary data.</text>
</comment>
<dbReference type="Pfam" id="PF00108">
    <property type="entry name" value="Thiolase_N"/>
    <property type="match status" value="1"/>
</dbReference>
<gene>
    <name evidence="4" type="ORF">AXK60_13925</name>
    <name evidence="3" type="ORF">AXK61_20170</name>
</gene>
<dbReference type="Proteomes" id="UP000070409">
    <property type="component" value="Unassembled WGS sequence"/>
</dbReference>
<reference evidence="4" key="1">
    <citation type="submission" date="2016-02" db="EMBL/GenBank/DDBJ databases">
        <authorList>
            <person name="Teng J.L."/>
            <person name="Yang Y."/>
            <person name="Huang Y."/>
            <person name="Guo F."/>
            <person name="Wei W."/>
            <person name="Chen J.H."/>
            <person name="Wong S.Y."/>
            <person name="Lau S.K."/>
            <person name="Woo P.C."/>
        </authorList>
    </citation>
    <scope>NUCLEOTIDE SEQUENCE</scope>
    <source>
        <strain evidence="4">JCM 15929</strain>
    </source>
</reference>
<keyword evidence="6" id="KW-1185">Reference proteome</keyword>
<reference evidence="5" key="2">
    <citation type="submission" date="2016-02" db="EMBL/GenBank/DDBJ databases">
        <authorList>
            <person name="Wen L."/>
            <person name="He K."/>
            <person name="Yang H."/>
        </authorList>
    </citation>
    <scope>NUCLEOTIDE SEQUENCE [LARGE SCALE GENOMIC DNA]</scope>
    <source>
        <strain evidence="5">JCM 15929</strain>
    </source>
</reference>
<evidence type="ECO:0000259" key="1">
    <source>
        <dbReference type="Pfam" id="PF00108"/>
    </source>
</evidence>
<name>A0A137ZXU3_9ACTN</name>
<dbReference type="STRING" id="239498.AXK60_13925"/>
<dbReference type="OrthoDB" id="9785768at2"/>
<evidence type="ECO:0000313" key="6">
    <source>
        <dbReference type="Proteomes" id="UP000070409"/>
    </source>
</evidence>
<dbReference type="Proteomes" id="UP000070258">
    <property type="component" value="Unassembled WGS sequence"/>
</dbReference>
<dbReference type="SUPFAM" id="SSF53901">
    <property type="entry name" value="Thiolase-like"/>
    <property type="match status" value="2"/>
</dbReference>
<evidence type="ECO:0000313" key="4">
    <source>
        <dbReference type="EMBL" id="KXP02977.1"/>
    </source>
</evidence>